<accession>A0A1J1HKY0</accession>
<dbReference type="Proteomes" id="UP000183832">
    <property type="component" value="Unassembled WGS sequence"/>
</dbReference>
<proteinExistence type="predicted"/>
<gene>
    <name evidence="1" type="ORF">CLUMA_CG002756</name>
</gene>
<reference evidence="1 2" key="1">
    <citation type="submission" date="2015-04" db="EMBL/GenBank/DDBJ databases">
        <authorList>
            <person name="Syromyatnikov M.Y."/>
            <person name="Popov V.N."/>
        </authorList>
    </citation>
    <scope>NUCLEOTIDE SEQUENCE [LARGE SCALE GENOMIC DNA]</scope>
</reference>
<organism evidence="1 2">
    <name type="scientific">Clunio marinus</name>
    <dbReference type="NCBI Taxonomy" id="568069"/>
    <lineage>
        <taxon>Eukaryota</taxon>
        <taxon>Metazoa</taxon>
        <taxon>Ecdysozoa</taxon>
        <taxon>Arthropoda</taxon>
        <taxon>Hexapoda</taxon>
        <taxon>Insecta</taxon>
        <taxon>Pterygota</taxon>
        <taxon>Neoptera</taxon>
        <taxon>Endopterygota</taxon>
        <taxon>Diptera</taxon>
        <taxon>Nematocera</taxon>
        <taxon>Chironomoidea</taxon>
        <taxon>Chironomidae</taxon>
        <taxon>Clunio</taxon>
    </lineage>
</organism>
<name>A0A1J1HKY0_9DIPT</name>
<dbReference type="AlphaFoldDB" id="A0A1J1HKY0"/>
<dbReference type="EMBL" id="CVRI01000010">
    <property type="protein sequence ID" value="CRK88719.1"/>
    <property type="molecule type" value="Genomic_DNA"/>
</dbReference>
<keyword evidence="2" id="KW-1185">Reference proteome</keyword>
<sequence length="69" mass="7670">MFMLLYTSSLSKVMHLDCLILGTFLWFNHKSTIISLNSGSRVSILRCLISFTAALTLQVSYTLVGLSIV</sequence>
<evidence type="ECO:0000313" key="2">
    <source>
        <dbReference type="Proteomes" id="UP000183832"/>
    </source>
</evidence>
<protein>
    <submittedName>
        <fullName evidence="1">CLUMA_CG002756, isoform A</fullName>
    </submittedName>
</protein>
<evidence type="ECO:0000313" key="1">
    <source>
        <dbReference type="EMBL" id="CRK88719.1"/>
    </source>
</evidence>